<evidence type="ECO:0000313" key="2">
    <source>
        <dbReference type="EMBL" id="KAK3716269.1"/>
    </source>
</evidence>
<dbReference type="EMBL" id="JAWDGP010007482">
    <property type="protein sequence ID" value="KAK3716269.1"/>
    <property type="molecule type" value="Genomic_DNA"/>
</dbReference>
<evidence type="ECO:0000313" key="3">
    <source>
        <dbReference type="Proteomes" id="UP001283361"/>
    </source>
</evidence>
<sequence length="110" mass="12109">MVSSSRHGGRVGSVETLISVANEGRQELGRGGKEVEDRAGWMEEGGERLEKRELLYLSRSNKSQSVTRRTKEISSRHHSRGRTAEPRPTQCPPQQLGPFTAALIHGASDT</sequence>
<dbReference type="AlphaFoldDB" id="A0AAE1CMZ1"/>
<protein>
    <submittedName>
        <fullName evidence="2">Uncharacterized protein</fullName>
    </submittedName>
</protein>
<reference evidence="2" key="1">
    <citation type="journal article" date="2023" name="G3 (Bethesda)">
        <title>A reference genome for the long-term kleptoplast-retaining sea slug Elysia crispata morphotype clarki.</title>
        <authorList>
            <person name="Eastman K.E."/>
            <person name="Pendleton A.L."/>
            <person name="Shaikh M.A."/>
            <person name="Suttiyut T."/>
            <person name="Ogas R."/>
            <person name="Tomko P."/>
            <person name="Gavelis G."/>
            <person name="Widhalm J.R."/>
            <person name="Wisecaver J.H."/>
        </authorList>
    </citation>
    <scope>NUCLEOTIDE SEQUENCE</scope>
    <source>
        <strain evidence="2">ECLA1</strain>
    </source>
</reference>
<dbReference type="Proteomes" id="UP001283361">
    <property type="component" value="Unassembled WGS sequence"/>
</dbReference>
<comment type="caution">
    <text evidence="2">The sequence shown here is derived from an EMBL/GenBank/DDBJ whole genome shotgun (WGS) entry which is preliminary data.</text>
</comment>
<proteinExistence type="predicted"/>
<name>A0AAE1CMZ1_9GAST</name>
<organism evidence="2 3">
    <name type="scientific">Elysia crispata</name>
    <name type="common">lettuce slug</name>
    <dbReference type="NCBI Taxonomy" id="231223"/>
    <lineage>
        <taxon>Eukaryota</taxon>
        <taxon>Metazoa</taxon>
        <taxon>Spiralia</taxon>
        <taxon>Lophotrochozoa</taxon>
        <taxon>Mollusca</taxon>
        <taxon>Gastropoda</taxon>
        <taxon>Heterobranchia</taxon>
        <taxon>Euthyneura</taxon>
        <taxon>Panpulmonata</taxon>
        <taxon>Sacoglossa</taxon>
        <taxon>Placobranchoidea</taxon>
        <taxon>Plakobranchidae</taxon>
        <taxon>Elysia</taxon>
    </lineage>
</organism>
<feature type="region of interest" description="Disordered" evidence="1">
    <location>
        <begin position="60"/>
        <end position="97"/>
    </location>
</feature>
<accession>A0AAE1CMZ1</accession>
<keyword evidence="3" id="KW-1185">Reference proteome</keyword>
<gene>
    <name evidence="2" type="ORF">RRG08_011935</name>
</gene>
<evidence type="ECO:0000256" key="1">
    <source>
        <dbReference type="SAM" id="MobiDB-lite"/>
    </source>
</evidence>